<evidence type="ECO:0000313" key="3">
    <source>
        <dbReference type="EMBL" id="CAG7830065.1"/>
    </source>
</evidence>
<dbReference type="OrthoDB" id="664115at2759"/>
<dbReference type="InterPro" id="IPR002172">
    <property type="entry name" value="LDrepeatLR_classA_rpt"/>
</dbReference>
<comment type="caution">
    <text evidence="2">Lacks conserved residue(s) required for the propagation of feature annotation.</text>
</comment>
<dbReference type="Pfam" id="PF00057">
    <property type="entry name" value="Ldl_recept_a"/>
    <property type="match status" value="1"/>
</dbReference>
<feature type="disulfide bond" evidence="2">
    <location>
        <begin position="20"/>
        <end position="32"/>
    </location>
</feature>
<keyword evidence="4" id="KW-1185">Reference proteome</keyword>
<dbReference type="PROSITE" id="PS01209">
    <property type="entry name" value="LDLRA_1"/>
    <property type="match status" value="1"/>
</dbReference>
<dbReference type="InterPro" id="IPR023415">
    <property type="entry name" value="LDLR_class-A_CS"/>
</dbReference>
<dbReference type="AlphaFoldDB" id="A0A8J2L8K5"/>
<feature type="disulfide bond" evidence="2">
    <location>
        <begin position="27"/>
        <end position="45"/>
    </location>
</feature>
<evidence type="ECO:0000313" key="4">
    <source>
        <dbReference type="Proteomes" id="UP000708208"/>
    </source>
</evidence>
<evidence type="ECO:0000256" key="2">
    <source>
        <dbReference type="PROSITE-ProRule" id="PRU00124"/>
    </source>
</evidence>
<dbReference type="PANTHER" id="PTHR20967">
    <property type="entry name" value="PROHORMONE-4"/>
    <property type="match status" value="1"/>
</dbReference>
<accession>A0A8J2L8K5</accession>
<dbReference type="SMART" id="SM00192">
    <property type="entry name" value="LDLa"/>
    <property type="match status" value="2"/>
</dbReference>
<organism evidence="3 4">
    <name type="scientific">Allacma fusca</name>
    <dbReference type="NCBI Taxonomy" id="39272"/>
    <lineage>
        <taxon>Eukaryota</taxon>
        <taxon>Metazoa</taxon>
        <taxon>Ecdysozoa</taxon>
        <taxon>Arthropoda</taxon>
        <taxon>Hexapoda</taxon>
        <taxon>Collembola</taxon>
        <taxon>Symphypleona</taxon>
        <taxon>Sminthuridae</taxon>
        <taxon>Allacma</taxon>
    </lineage>
</organism>
<reference evidence="3" key="1">
    <citation type="submission" date="2021-06" db="EMBL/GenBank/DDBJ databases">
        <authorList>
            <person name="Hodson N. C."/>
            <person name="Mongue J. A."/>
            <person name="Jaron S. K."/>
        </authorList>
    </citation>
    <scope>NUCLEOTIDE SEQUENCE</scope>
</reference>
<gene>
    <name evidence="3" type="ORF">AFUS01_LOCUS39892</name>
</gene>
<dbReference type="CDD" id="cd00112">
    <property type="entry name" value="LDLa"/>
    <property type="match status" value="1"/>
</dbReference>
<name>A0A8J2L8K5_9HEXA</name>
<feature type="non-terminal residue" evidence="3">
    <location>
        <position position="1"/>
    </location>
</feature>
<dbReference type="PROSITE" id="PS50068">
    <property type="entry name" value="LDLRA_2"/>
    <property type="match status" value="1"/>
</dbReference>
<proteinExistence type="predicted"/>
<feature type="non-terminal residue" evidence="3">
    <location>
        <position position="130"/>
    </location>
</feature>
<dbReference type="EMBL" id="CAJVCH010554095">
    <property type="protein sequence ID" value="CAG7830065.1"/>
    <property type="molecule type" value="Genomic_DNA"/>
</dbReference>
<evidence type="ECO:0000256" key="1">
    <source>
        <dbReference type="ARBA" id="ARBA00023157"/>
    </source>
</evidence>
<protein>
    <submittedName>
        <fullName evidence="3">Uncharacterized protein</fullName>
    </submittedName>
</protein>
<dbReference type="InterPro" id="IPR053103">
    <property type="entry name" value="IDLSRF-like_peptide"/>
</dbReference>
<dbReference type="Proteomes" id="UP000708208">
    <property type="component" value="Unassembled WGS sequence"/>
</dbReference>
<comment type="caution">
    <text evidence="3">The sequence shown here is derived from an EMBL/GenBank/DDBJ whole genome shotgun (WGS) entry which is preliminary data.</text>
</comment>
<dbReference type="PANTHER" id="PTHR20967:SF0">
    <property type="entry name" value="PROHORMONE-4"/>
    <property type="match status" value="1"/>
</dbReference>
<keyword evidence="1 2" id="KW-1015">Disulfide bond</keyword>
<sequence length="130" mass="14075">YIAPSLISSYLDWVKLSIICNSTTYPCQDGKCVPLDQVCDGKDDCSSGEDEDPVYCRATSRCKKSDAYQCGLEGKCIRGAEVGDGAKHCPSGSDEHPEVVQAKRIRQNKGNSDETIFCAPVKTPQVLAPL</sequence>